<dbReference type="Proteomes" id="UP000095280">
    <property type="component" value="Unplaced"/>
</dbReference>
<keyword evidence="1" id="KW-1185">Reference proteome</keyword>
<evidence type="ECO:0000313" key="2">
    <source>
        <dbReference type="WBParaSite" id="maker-uti_cns_0008610-snap-gene-0.6-mRNA-1"/>
    </source>
</evidence>
<dbReference type="PANTHER" id="PTHR19871">
    <property type="entry name" value="BETA TRANSDUCIN-RELATED PROTEIN"/>
    <property type="match status" value="1"/>
</dbReference>
<dbReference type="WBParaSite" id="maker-uti_cns_0008610-snap-gene-0.6-mRNA-1">
    <property type="protein sequence ID" value="maker-uti_cns_0008610-snap-gene-0.6-mRNA-1"/>
    <property type="gene ID" value="maker-uti_cns_0008610-snap-gene-0.6"/>
</dbReference>
<protein>
    <submittedName>
        <fullName evidence="2">EIF3_p135 domain-containing protein</fullName>
    </submittedName>
</protein>
<name>A0A1I8HZ29_9PLAT</name>
<dbReference type="InterPro" id="IPR052752">
    <property type="entry name" value="NACHT-WD_repeat"/>
</dbReference>
<sequence>RVLLPVVHSLPDFLSSDVKRRNAARAAWDGVAKRLRGLLTKAAERLAQASRLTPERLATYSESVTEREVSAGLVHSYSARRTAACLVRRLNVDVDEADGGETSAAKSWPPMLDRFVEPRREDRERLERLVED</sequence>
<evidence type="ECO:0000313" key="1">
    <source>
        <dbReference type="Proteomes" id="UP000095280"/>
    </source>
</evidence>
<dbReference type="AlphaFoldDB" id="A0A1I8HZ29"/>
<accession>A0A1I8HZ29</accession>
<proteinExistence type="predicted"/>
<dbReference type="PANTHER" id="PTHR19871:SF14">
    <property type="entry name" value="DUF4062 DOMAIN-CONTAINING PROTEIN"/>
    <property type="match status" value="1"/>
</dbReference>
<organism evidence="1 2">
    <name type="scientific">Macrostomum lignano</name>
    <dbReference type="NCBI Taxonomy" id="282301"/>
    <lineage>
        <taxon>Eukaryota</taxon>
        <taxon>Metazoa</taxon>
        <taxon>Spiralia</taxon>
        <taxon>Lophotrochozoa</taxon>
        <taxon>Platyhelminthes</taxon>
        <taxon>Rhabditophora</taxon>
        <taxon>Macrostomorpha</taxon>
        <taxon>Macrostomida</taxon>
        <taxon>Macrostomidae</taxon>
        <taxon>Macrostomum</taxon>
    </lineage>
</organism>
<reference evidence="2" key="1">
    <citation type="submission" date="2016-11" db="UniProtKB">
        <authorList>
            <consortium name="WormBaseParasite"/>
        </authorList>
    </citation>
    <scope>IDENTIFICATION</scope>
</reference>